<evidence type="ECO:0000313" key="1">
    <source>
        <dbReference type="EMBL" id="OEY70365.1"/>
    </source>
</evidence>
<dbReference type="AlphaFoldDB" id="A0A1E7Q849"/>
<accession>A0A1E7Q849</accession>
<name>A0A1E7Q849_9GAMM</name>
<reference evidence="2" key="1">
    <citation type="submission" date="2016-09" db="EMBL/GenBank/DDBJ databases">
        <authorList>
            <person name="Wan X."/>
            <person name="Hou S."/>
        </authorList>
    </citation>
    <scope>NUCLEOTIDE SEQUENCE [LARGE SCALE GENOMIC DNA]</scope>
    <source>
        <strain evidence="2">KH87</strain>
    </source>
</reference>
<proteinExistence type="predicted"/>
<gene>
    <name evidence="1" type="ORF">BI198_12860</name>
</gene>
<dbReference type="Proteomes" id="UP000242258">
    <property type="component" value="Unassembled WGS sequence"/>
</dbReference>
<organism evidence="1 2">
    <name type="scientific">Rheinheimera salexigens</name>
    <dbReference type="NCBI Taxonomy" id="1628148"/>
    <lineage>
        <taxon>Bacteria</taxon>
        <taxon>Pseudomonadati</taxon>
        <taxon>Pseudomonadota</taxon>
        <taxon>Gammaproteobacteria</taxon>
        <taxon>Chromatiales</taxon>
        <taxon>Chromatiaceae</taxon>
        <taxon>Rheinheimera</taxon>
    </lineage>
</organism>
<dbReference type="STRING" id="1628148.BI198_12860"/>
<protein>
    <submittedName>
        <fullName evidence="1">Uncharacterized protein</fullName>
    </submittedName>
</protein>
<evidence type="ECO:0000313" key="2">
    <source>
        <dbReference type="Proteomes" id="UP000242258"/>
    </source>
</evidence>
<dbReference type="RefSeq" id="WP_070049919.1">
    <property type="nucleotide sequence ID" value="NZ_CBCSDO010000009.1"/>
</dbReference>
<comment type="caution">
    <text evidence="1">The sequence shown here is derived from an EMBL/GenBank/DDBJ whole genome shotgun (WGS) entry which is preliminary data.</text>
</comment>
<keyword evidence="2" id="KW-1185">Reference proteome</keyword>
<sequence>MFAVFGINESKARAMAIKKTAKTTGKGKNLRALTDEEYQAALNANTEKYMQNMKPVILSSEYSTPSVCADFIALAQKAGAKKLEVMIKAPVETKDKKGRAKIVKRWTQYQAGHNYAQVNV</sequence>
<dbReference type="EMBL" id="MKEK01000001">
    <property type="protein sequence ID" value="OEY70365.1"/>
    <property type="molecule type" value="Genomic_DNA"/>
</dbReference>